<evidence type="ECO:0000313" key="1">
    <source>
        <dbReference type="EMBL" id="KZU01919.1"/>
    </source>
</evidence>
<dbReference type="KEGG" id="lpb:SH83_14205"/>
<dbReference type="EMBL" id="LUXM01000018">
    <property type="protein sequence ID" value="KZU96687.1"/>
    <property type="molecule type" value="Genomic_DNA"/>
</dbReference>
<comment type="caution">
    <text evidence="2">The sequence shown here is derived from an EMBL/GenBank/DDBJ whole genome shotgun (WGS) entry which is preliminary data.</text>
</comment>
<reference evidence="3 4" key="1">
    <citation type="submission" date="2016-03" db="EMBL/GenBank/DDBJ databases">
        <title>Comparative genomics of 54 Lactobacillus plantarum strains reveals genomic uncoupling from niche constraints.</title>
        <authorList>
            <person name="Martino M.E."/>
        </authorList>
    </citation>
    <scope>NUCLEOTIDE SEQUENCE [LARGE SCALE GENOMIC DNA]</scope>
    <source>
        <strain evidence="2 3">19.1</strain>
        <strain evidence="1 4">Nizo2260</strain>
    </source>
</reference>
<proteinExistence type="predicted"/>
<dbReference type="Proteomes" id="UP000076882">
    <property type="component" value="Unassembled WGS sequence"/>
</dbReference>
<evidence type="ECO:0000313" key="4">
    <source>
        <dbReference type="Proteomes" id="UP000076989"/>
    </source>
</evidence>
<dbReference type="Pfam" id="PF10078">
    <property type="entry name" value="DUF2316"/>
    <property type="match status" value="1"/>
</dbReference>
<protein>
    <submittedName>
        <fullName evidence="2">Uncharacterized protein</fullName>
    </submittedName>
</protein>
<evidence type="ECO:0000313" key="2">
    <source>
        <dbReference type="EMBL" id="KZU96687.1"/>
    </source>
</evidence>
<dbReference type="PATRIC" id="fig|1590.144.peg.2954"/>
<name>A0A162F1P4_LACPN</name>
<dbReference type="OMA" id="YHDYWFL"/>
<dbReference type="RefSeq" id="WP_011102157.1">
    <property type="nucleotide sequence ID" value="NZ_CABMJP010000001.1"/>
</dbReference>
<dbReference type="Proteomes" id="UP000076989">
    <property type="component" value="Unassembled WGS sequence"/>
</dbReference>
<dbReference type="InterPro" id="IPR018757">
    <property type="entry name" value="DUF2316"/>
</dbReference>
<organism evidence="2 3">
    <name type="scientific">Lactiplantibacillus plantarum</name>
    <name type="common">Lactobacillus plantarum</name>
    <dbReference type="NCBI Taxonomy" id="1590"/>
    <lineage>
        <taxon>Bacteria</taxon>
        <taxon>Bacillati</taxon>
        <taxon>Bacillota</taxon>
        <taxon>Bacilli</taxon>
        <taxon>Lactobacillales</taxon>
        <taxon>Lactobacillaceae</taxon>
        <taxon>Lactiplantibacillus</taxon>
    </lineage>
</organism>
<dbReference type="EMBL" id="LUWI01000035">
    <property type="protein sequence ID" value="KZU01919.1"/>
    <property type="molecule type" value="Genomic_DNA"/>
</dbReference>
<dbReference type="AlphaFoldDB" id="A0A162F1P4"/>
<evidence type="ECO:0000313" key="3">
    <source>
        <dbReference type="Proteomes" id="UP000076882"/>
    </source>
</evidence>
<accession>A0A162F1P4</accession>
<gene>
    <name evidence="2" type="ORF">Lp19_0663</name>
    <name evidence="1" type="ORF">Nizo2260_2726</name>
</gene>
<sequence length="103" mass="11558">MSLNAQQMQATRDELQANFALTGLTKAQVADDLAISATKLDHLFDLTQQSLNDPWILRNYLIEKVEAGGKTPVPFTALSGDWHRHWFLNSVVIDRREMSAGDC</sequence>